<name>A0A285NTF2_NATPI</name>
<feature type="region of interest" description="Disordered" evidence="1">
    <location>
        <begin position="79"/>
        <end position="143"/>
    </location>
</feature>
<dbReference type="CDD" id="cd22231">
    <property type="entry name" value="RHH_NikR_HicB-like"/>
    <property type="match status" value="1"/>
</dbReference>
<dbReference type="OrthoDB" id="11143at2157"/>
<dbReference type="Proteomes" id="UP000219453">
    <property type="component" value="Unassembled WGS sequence"/>
</dbReference>
<dbReference type="Pfam" id="PF24252">
    <property type="entry name" value="CdrL_M"/>
    <property type="match status" value="1"/>
</dbReference>
<dbReference type="EMBL" id="OBEJ01000002">
    <property type="protein sequence ID" value="SNZ12725.1"/>
    <property type="molecule type" value="Genomic_DNA"/>
</dbReference>
<feature type="domain" description="CdrL-like middle region" evidence="3">
    <location>
        <begin position="57"/>
        <end position="127"/>
    </location>
</feature>
<evidence type="ECO:0000313" key="4">
    <source>
        <dbReference type="EMBL" id="SNZ12725.1"/>
    </source>
</evidence>
<dbReference type="Pfam" id="PF12773">
    <property type="entry name" value="DZR"/>
    <property type="match status" value="1"/>
</dbReference>
<evidence type="ECO:0008006" key="6">
    <source>
        <dbReference type="Google" id="ProtNLM"/>
    </source>
</evidence>
<accession>A0A285NTF2</accession>
<feature type="domain" description="DZANK-type" evidence="2">
    <location>
        <begin position="150"/>
        <end position="194"/>
    </location>
</feature>
<evidence type="ECO:0000259" key="2">
    <source>
        <dbReference type="Pfam" id="PF12773"/>
    </source>
</evidence>
<feature type="compositionally biased region" description="Low complexity" evidence="1">
    <location>
        <begin position="37"/>
        <end position="51"/>
    </location>
</feature>
<feature type="compositionally biased region" description="Basic and acidic residues" evidence="1">
    <location>
        <begin position="119"/>
        <end position="132"/>
    </location>
</feature>
<organism evidence="4 5">
    <name type="scientific">Natronoarchaeum philippinense</name>
    <dbReference type="NCBI Taxonomy" id="558529"/>
    <lineage>
        <taxon>Archaea</taxon>
        <taxon>Methanobacteriati</taxon>
        <taxon>Methanobacteriota</taxon>
        <taxon>Stenosarchaea group</taxon>
        <taxon>Halobacteria</taxon>
        <taxon>Halobacteriales</taxon>
        <taxon>Natronoarchaeaceae</taxon>
    </lineage>
</organism>
<evidence type="ECO:0000313" key="5">
    <source>
        <dbReference type="Proteomes" id="UP000219453"/>
    </source>
</evidence>
<protein>
    <recommendedName>
        <fullName evidence="6">Double zinc ribbon</fullName>
    </recommendedName>
</protein>
<evidence type="ECO:0000256" key="1">
    <source>
        <dbReference type="SAM" id="MobiDB-lite"/>
    </source>
</evidence>
<dbReference type="RefSeq" id="WP_097008815.1">
    <property type="nucleotide sequence ID" value="NZ_OBEJ01000002.1"/>
</dbReference>
<gene>
    <name evidence="4" type="ORF">SAMN06269185_1890</name>
</gene>
<keyword evidence="5" id="KW-1185">Reference proteome</keyword>
<proteinExistence type="predicted"/>
<feature type="region of interest" description="Disordered" evidence="1">
    <location>
        <begin position="37"/>
        <end position="59"/>
    </location>
</feature>
<reference evidence="4 5" key="1">
    <citation type="submission" date="2017-09" db="EMBL/GenBank/DDBJ databases">
        <authorList>
            <person name="Ehlers B."/>
            <person name="Leendertz F.H."/>
        </authorList>
    </citation>
    <scope>NUCLEOTIDE SEQUENCE [LARGE SCALE GENOMIC DNA]</scope>
    <source>
        <strain evidence="4 5">DSM 27208</strain>
    </source>
</reference>
<dbReference type="InterPro" id="IPR025874">
    <property type="entry name" value="DZR"/>
</dbReference>
<evidence type="ECO:0000259" key="3">
    <source>
        <dbReference type="Pfam" id="PF24252"/>
    </source>
</evidence>
<sequence length="206" mass="22072">MSKITFRADDDLVEELETFETSKSEVMRQALREYLAGSEAGEAGADPSESSSDAEDGLDGLVAARIDELVEQRVDAALESRLGANDRDAGARPAGRQDVNVNVTVEDARATAGDGSSDEQCKTPAAEERMPDGEGQLDDAVEEETRRRTCGQCGESVDGEHVYCPNCGEKAARRVFCECGDELRSDWAFCPGCGRRTAAADVLDSP</sequence>
<dbReference type="InterPro" id="IPR056278">
    <property type="entry name" value="CdrL_M"/>
</dbReference>
<dbReference type="AlphaFoldDB" id="A0A285NTF2"/>
<feature type="compositionally biased region" description="Basic and acidic residues" evidence="1">
    <location>
        <begin position="79"/>
        <end position="90"/>
    </location>
</feature>